<dbReference type="InterPro" id="IPR044746">
    <property type="entry name" value="ABCC_6TM_D1"/>
</dbReference>
<dbReference type="FunFam" id="1.20.1560.10:FF:000002">
    <property type="entry name" value="ABC transporter C family member 5"/>
    <property type="match status" value="1"/>
</dbReference>
<keyword evidence="3" id="KW-0813">Transport</keyword>
<evidence type="ECO:0000256" key="11">
    <source>
        <dbReference type="SAM" id="Phobius"/>
    </source>
</evidence>
<dbReference type="GO" id="GO:0016020">
    <property type="term" value="C:membrane"/>
    <property type="evidence" value="ECO:0007669"/>
    <property type="project" value="UniProtKB-SubCell"/>
</dbReference>
<dbReference type="GO" id="GO:0005524">
    <property type="term" value="F:ATP binding"/>
    <property type="evidence" value="ECO:0007669"/>
    <property type="project" value="UniProtKB-KW"/>
</dbReference>
<dbReference type="FunFam" id="1.20.1560.10:FF:000003">
    <property type="entry name" value="ABC transporter C family member 10"/>
    <property type="match status" value="1"/>
</dbReference>
<evidence type="ECO:0000256" key="8">
    <source>
        <dbReference type="ARBA" id="ARBA00022989"/>
    </source>
</evidence>
<reference evidence="14" key="1">
    <citation type="submission" date="2020-06" db="EMBL/GenBank/DDBJ databases">
        <title>WGS assembly of Ceratodon purpureus strain R40.</title>
        <authorList>
            <person name="Carey S.B."/>
            <person name="Jenkins J."/>
            <person name="Shu S."/>
            <person name="Lovell J.T."/>
            <person name="Sreedasyam A."/>
            <person name="Maumus F."/>
            <person name="Tiley G.P."/>
            <person name="Fernandez-Pozo N."/>
            <person name="Barry K."/>
            <person name="Chen C."/>
            <person name="Wang M."/>
            <person name="Lipzen A."/>
            <person name="Daum C."/>
            <person name="Saski C.A."/>
            <person name="Payton A.C."/>
            <person name="Mcbreen J.C."/>
            <person name="Conrad R.E."/>
            <person name="Kollar L.M."/>
            <person name="Olsson S."/>
            <person name="Huttunen S."/>
            <person name="Landis J.B."/>
            <person name="Wickett N.J."/>
            <person name="Johnson M.G."/>
            <person name="Rensing S.A."/>
            <person name="Grimwood J."/>
            <person name="Schmutz J."/>
            <person name="Mcdaniel S.F."/>
        </authorList>
    </citation>
    <scope>NUCLEOTIDE SEQUENCE</scope>
    <source>
        <strain evidence="14">R40</strain>
    </source>
</reference>
<feature type="transmembrane region" description="Helical" evidence="11">
    <location>
        <begin position="219"/>
        <end position="251"/>
    </location>
</feature>
<feature type="compositionally biased region" description="Low complexity" evidence="10">
    <location>
        <begin position="665"/>
        <end position="676"/>
    </location>
</feature>
<feature type="transmembrane region" description="Helical" evidence="11">
    <location>
        <begin position="983"/>
        <end position="1003"/>
    </location>
</feature>
<dbReference type="Proteomes" id="UP000822688">
    <property type="component" value="Chromosome 2"/>
</dbReference>
<dbReference type="GO" id="GO:0016887">
    <property type="term" value="F:ATP hydrolysis activity"/>
    <property type="evidence" value="ECO:0007669"/>
    <property type="project" value="InterPro"/>
</dbReference>
<feature type="domain" description="ABC transporter" evidence="12">
    <location>
        <begin position="1072"/>
        <end position="1306"/>
    </location>
</feature>
<feature type="transmembrane region" description="Helical" evidence="11">
    <location>
        <begin position="893"/>
        <end position="912"/>
    </location>
</feature>
<proteinExistence type="inferred from homology"/>
<dbReference type="Pfam" id="PF00664">
    <property type="entry name" value="ABC_membrane"/>
    <property type="match status" value="2"/>
</dbReference>
<comment type="subcellular location">
    <subcellularLocation>
        <location evidence="1">Membrane</location>
        <topology evidence="1">Multi-pass membrane protein</topology>
    </subcellularLocation>
</comment>
<dbReference type="InterPro" id="IPR003439">
    <property type="entry name" value="ABC_transporter-like_ATP-bd"/>
</dbReference>
<feature type="domain" description="ABC transmembrane type-1" evidence="13">
    <location>
        <begin position="109"/>
        <end position="374"/>
    </location>
</feature>
<dbReference type="CDD" id="cd18579">
    <property type="entry name" value="ABC_6TM_ABCC_D1"/>
    <property type="match status" value="1"/>
</dbReference>
<dbReference type="Gene3D" id="1.20.1560.10">
    <property type="entry name" value="ABC transporter type 1, transmembrane domain"/>
    <property type="match status" value="2"/>
</dbReference>
<keyword evidence="8 11" id="KW-1133">Transmembrane helix</keyword>
<evidence type="ECO:0000256" key="6">
    <source>
        <dbReference type="ARBA" id="ARBA00022741"/>
    </source>
</evidence>
<keyword evidence="15" id="KW-1185">Reference proteome</keyword>
<name>A0A8T0IUM5_CERPU</name>
<evidence type="ECO:0000313" key="14">
    <source>
        <dbReference type="EMBL" id="KAG0586421.1"/>
    </source>
</evidence>
<sequence length="1324" mass="147636">MERHNDLKKPLLGKEDNISGYETAGFWSRLSFSWLNCLLKEGASRTLDIDDIPTLSRHHKATRLYEQFVSNWPKEETPNSTRGTLLRTFWWPLLISGVLNLMKLSVVYVGPLLIQSFVDYTGGVSRFKNEGFVLVILLVSAKTVEVISTHMYQFTCNKLGMQVRSSLISMIYRKGLRLSSAARQSHGAGQIVNYMSVDVQNLSDVCLQIHNLWFIPAQLIIATMVLWSVVGVMTIAGVSAMASTAIINIFIARSQRAFQVGIMEGRDSRMKAFNEALNCMKVIKLQGWEGQFLKNVENARQQEFKWLWRYMYTTVVAIFVVWFTPLAATVAIFSSCTYFGYGLSPGLAFTIIATIRITQEPLRLFPNTLVAVSQAIVSLERLDKYLWSSELEKGAIVKLPFSATAPAVNVKQASFKWEPEAENMTLIDINLQIPRGALVTVVGKVGSGKSSLLASLLGEMPKLSGEVEVRGTTAYVAQSAWIQNGTIQDNILFGSPMNRTKYEDILHRCALEADLAQMEFGDQTEIGERGINMSGGQKQRIQLARAIYQDCDVYLFDDIFSAVDAHTGSHIFQKCIVEGLAGKTIILVTHQIEFLHAANTILVMREGRIVQSGQFQELLSAGLDFESLVEAHNKSLDMVTTNEGDFLPDEDHEPSLSTQRSKAFSRSTSGRTLSSGPDSPRTQTRRSLSSRPDWQEPMITEGSFSRSGSTNDGMNSRMNFDLDTSSKLIEEEERSSGRVGLGVYRLYLTTAYGGAITVVIMIIQCLWQALLLGGDYWTAYETGSTERFNPQRFISIYTILALACALCVMGRSFLNAFMSLITSQDFYLRMLRSVFRAPMAFFDTTPTGRILSRASTDQATMDVMLPLFFGAVLAVVFSAIGILVVVIQVTWQILILIVPLSFIYYSYQAYFIKSSRELTRLDAVTKAPVIHHFSETISGFVTIRCFRQEARFVETNVERVNSNLRMDFHNVGANEWIGFRLEMIGAVVLCASALLLVFLPPTLIKPELVGLSLSYSLQLNATLFIGVWLACILENKMVAVERISHYLSLPSEAPEIVENKRPAHDWPSNGTICLENLKLRYRPNTPLVLKGISLTIKGGNKVGVVGRTGSGKSTLVLALFRLVEASGGRILVDGVDLSEIGLSDLRTRLSIIPQDPTLFDGTIRSNLDPTGQYSDQELWEALRKCQLADIVQELDLRLESPVLENGENWSVGQRQLFCLGRALLKRSRVLVLDEATASVDTRTDALIQQTVREEFASCTVISIAHRIPSVMDCDKVIVLEKGLVKEYDSPSKLMVQRPESLFAALVHEYQARSTNTIDLRSLEV</sequence>
<dbReference type="PROSITE" id="PS50893">
    <property type="entry name" value="ABC_TRANSPORTER_2"/>
    <property type="match status" value="2"/>
</dbReference>
<accession>A0A8T0IUM5</accession>
<dbReference type="InterPro" id="IPR036640">
    <property type="entry name" value="ABC1_TM_sf"/>
</dbReference>
<feature type="transmembrane region" description="Helical" evidence="11">
    <location>
        <begin position="863"/>
        <end position="887"/>
    </location>
</feature>
<evidence type="ECO:0000259" key="12">
    <source>
        <dbReference type="PROSITE" id="PS50893"/>
    </source>
</evidence>
<dbReference type="SUPFAM" id="SSF52540">
    <property type="entry name" value="P-loop containing nucleoside triphosphate hydrolases"/>
    <property type="match status" value="2"/>
</dbReference>
<dbReference type="InterPro" id="IPR003593">
    <property type="entry name" value="AAA+_ATPase"/>
</dbReference>
<feature type="compositionally biased region" description="Polar residues" evidence="10">
    <location>
        <begin position="680"/>
        <end position="692"/>
    </location>
</feature>
<dbReference type="CDD" id="cd03250">
    <property type="entry name" value="ABCC_MRP_domain1"/>
    <property type="match status" value="1"/>
</dbReference>
<comment type="similarity">
    <text evidence="2">Belongs to the ABC transporter superfamily. ABCC family. Conjugate transporter (TC 3.A.1.208) subfamily.</text>
</comment>
<evidence type="ECO:0000256" key="7">
    <source>
        <dbReference type="ARBA" id="ARBA00022840"/>
    </source>
</evidence>
<comment type="caution">
    <text evidence="14">The sequence shown here is derived from an EMBL/GenBank/DDBJ whole genome shotgun (WGS) entry which is preliminary data.</text>
</comment>
<evidence type="ECO:0000313" key="15">
    <source>
        <dbReference type="Proteomes" id="UP000822688"/>
    </source>
</evidence>
<dbReference type="SUPFAM" id="SSF90123">
    <property type="entry name" value="ABC transporter transmembrane region"/>
    <property type="match status" value="2"/>
</dbReference>
<dbReference type="GO" id="GO:0140359">
    <property type="term" value="F:ABC-type transporter activity"/>
    <property type="evidence" value="ECO:0007669"/>
    <property type="project" value="InterPro"/>
</dbReference>
<feature type="transmembrane region" description="Helical" evidence="11">
    <location>
        <begin position="131"/>
        <end position="152"/>
    </location>
</feature>
<dbReference type="InterPro" id="IPR017871">
    <property type="entry name" value="ABC_transporter-like_CS"/>
</dbReference>
<dbReference type="InterPro" id="IPR011527">
    <property type="entry name" value="ABC1_TM_dom"/>
</dbReference>
<dbReference type="CDD" id="cd03244">
    <property type="entry name" value="ABCC_MRP_domain2"/>
    <property type="match status" value="1"/>
</dbReference>
<feature type="compositionally biased region" description="Polar residues" evidence="10">
    <location>
        <begin position="702"/>
        <end position="716"/>
    </location>
</feature>
<evidence type="ECO:0000259" key="13">
    <source>
        <dbReference type="PROSITE" id="PS50929"/>
    </source>
</evidence>
<dbReference type="InterPro" id="IPR050173">
    <property type="entry name" value="ABC_transporter_C-like"/>
</dbReference>
<evidence type="ECO:0000256" key="2">
    <source>
        <dbReference type="ARBA" id="ARBA00009726"/>
    </source>
</evidence>
<protein>
    <submittedName>
        <fullName evidence="14">Uncharacterized protein</fullName>
    </submittedName>
</protein>
<feature type="transmembrane region" description="Helical" evidence="11">
    <location>
        <begin position="746"/>
        <end position="773"/>
    </location>
</feature>
<dbReference type="PROSITE" id="PS00211">
    <property type="entry name" value="ABC_TRANSPORTER_1"/>
    <property type="match status" value="1"/>
</dbReference>
<feature type="transmembrane region" description="Helical" evidence="11">
    <location>
        <begin position="310"/>
        <end position="332"/>
    </location>
</feature>
<feature type="compositionally biased region" description="Polar residues" evidence="10">
    <location>
        <begin position="655"/>
        <end position="664"/>
    </location>
</feature>
<keyword evidence="4 11" id="KW-0812">Transmembrane</keyword>
<dbReference type="EMBL" id="CM026422">
    <property type="protein sequence ID" value="KAG0586421.1"/>
    <property type="molecule type" value="Genomic_DNA"/>
</dbReference>
<dbReference type="InterPro" id="IPR044726">
    <property type="entry name" value="ABCC_6TM_D2"/>
</dbReference>
<dbReference type="Gene3D" id="3.40.50.300">
    <property type="entry name" value="P-loop containing nucleotide triphosphate hydrolases"/>
    <property type="match status" value="2"/>
</dbReference>
<evidence type="ECO:0000256" key="5">
    <source>
        <dbReference type="ARBA" id="ARBA00022737"/>
    </source>
</evidence>
<dbReference type="FunFam" id="3.40.50.300:FF:000169">
    <property type="entry name" value="ABC transporter C family member 3"/>
    <property type="match status" value="1"/>
</dbReference>
<dbReference type="CDD" id="cd18580">
    <property type="entry name" value="ABC_6TM_ABCC_D2"/>
    <property type="match status" value="1"/>
</dbReference>
<dbReference type="InterPro" id="IPR027417">
    <property type="entry name" value="P-loop_NTPase"/>
</dbReference>
<dbReference type="SMART" id="SM00382">
    <property type="entry name" value="AAA"/>
    <property type="match status" value="2"/>
</dbReference>
<evidence type="ECO:0000256" key="4">
    <source>
        <dbReference type="ARBA" id="ARBA00022692"/>
    </source>
</evidence>
<keyword evidence="7" id="KW-0067">ATP-binding</keyword>
<dbReference type="PROSITE" id="PS50929">
    <property type="entry name" value="ABC_TM1F"/>
    <property type="match status" value="2"/>
</dbReference>
<dbReference type="PANTHER" id="PTHR24223:SF440">
    <property type="match status" value="1"/>
</dbReference>
<feature type="region of interest" description="Disordered" evidence="10">
    <location>
        <begin position="640"/>
        <end position="716"/>
    </location>
</feature>
<feature type="domain" description="ABC transmembrane type-1" evidence="13">
    <location>
        <begin position="758"/>
        <end position="1035"/>
    </location>
</feature>
<keyword evidence="6" id="KW-0547">Nucleotide-binding</keyword>
<keyword evidence="9 11" id="KW-0472">Membrane</keyword>
<evidence type="ECO:0000256" key="3">
    <source>
        <dbReference type="ARBA" id="ARBA00022448"/>
    </source>
</evidence>
<feature type="transmembrane region" description="Helical" evidence="11">
    <location>
        <begin position="1015"/>
        <end position="1033"/>
    </location>
</feature>
<evidence type="ECO:0000256" key="9">
    <source>
        <dbReference type="ARBA" id="ARBA00023136"/>
    </source>
</evidence>
<dbReference type="Pfam" id="PF00005">
    <property type="entry name" value="ABC_tran"/>
    <property type="match status" value="2"/>
</dbReference>
<feature type="domain" description="ABC transporter" evidence="12">
    <location>
        <begin position="408"/>
        <end position="631"/>
    </location>
</feature>
<feature type="transmembrane region" description="Helical" evidence="11">
    <location>
        <begin position="793"/>
        <end position="814"/>
    </location>
</feature>
<organism evidence="14 15">
    <name type="scientific">Ceratodon purpureus</name>
    <name type="common">Fire moss</name>
    <name type="synonym">Dicranum purpureum</name>
    <dbReference type="NCBI Taxonomy" id="3225"/>
    <lineage>
        <taxon>Eukaryota</taxon>
        <taxon>Viridiplantae</taxon>
        <taxon>Streptophyta</taxon>
        <taxon>Embryophyta</taxon>
        <taxon>Bryophyta</taxon>
        <taxon>Bryophytina</taxon>
        <taxon>Bryopsida</taxon>
        <taxon>Dicranidae</taxon>
        <taxon>Pseudoditrichales</taxon>
        <taxon>Ditrichaceae</taxon>
        <taxon>Ceratodon</taxon>
    </lineage>
</organism>
<feature type="transmembrane region" description="Helical" evidence="11">
    <location>
        <begin position="89"/>
        <end position="110"/>
    </location>
</feature>
<evidence type="ECO:0000256" key="10">
    <source>
        <dbReference type="SAM" id="MobiDB-lite"/>
    </source>
</evidence>
<dbReference type="PANTHER" id="PTHR24223">
    <property type="entry name" value="ATP-BINDING CASSETTE SUB-FAMILY C"/>
    <property type="match status" value="1"/>
</dbReference>
<keyword evidence="5" id="KW-0677">Repeat</keyword>
<gene>
    <name evidence="14" type="ORF">KC19_2G089600</name>
</gene>
<dbReference type="FunFam" id="3.40.50.300:FF:000508">
    <property type="entry name" value="ABC transporter C family member 5"/>
    <property type="match status" value="1"/>
</dbReference>
<evidence type="ECO:0000256" key="1">
    <source>
        <dbReference type="ARBA" id="ARBA00004141"/>
    </source>
</evidence>